<protein>
    <submittedName>
        <fullName evidence="3">Glycosyltransferase family 4 protein</fullName>
    </submittedName>
</protein>
<gene>
    <name evidence="3" type="ORF">FDK22_10750</name>
</gene>
<dbReference type="InterPro" id="IPR001296">
    <property type="entry name" value="Glyco_trans_1"/>
</dbReference>
<feature type="domain" description="Glycosyl transferase family 1" evidence="2">
    <location>
        <begin position="183"/>
        <end position="342"/>
    </location>
</feature>
<accession>A0A5R8Y0K6</accession>
<reference evidence="3 4" key="1">
    <citation type="submission" date="2019-05" db="EMBL/GenBank/DDBJ databases">
        <title>Arcobacter sp. nov., isolated from sea sediment.</title>
        <authorList>
            <person name="Kim W."/>
        </authorList>
    </citation>
    <scope>NUCLEOTIDE SEQUENCE [LARGE SCALE GENOMIC DNA]</scope>
    <source>
        <strain evidence="3 4">CAU 1517</strain>
    </source>
</reference>
<proteinExistence type="predicted"/>
<dbReference type="SUPFAM" id="SSF53756">
    <property type="entry name" value="UDP-Glycosyltransferase/glycogen phosphorylase"/>
    <property type="match status" value="1"/>
</dbReference>
<dbReference type="GO" id="GO:0009103">
    <property type="term" value="P:lipopolysaccharide biosynthetic process"/>
    <property type="evidence" value="ECO:0007669"/>
    <property type="project" value="TreeGrafter"/>
</dbReference>
<dbReference type="Proteomes" id="UP000308901">
    <property type="component" value="Unassembled WGS sequence"/>
</dbReference>
<keyword evidence="1 3" id="KW-0808">Transferase</keyword>
<evidence type="ECO:0000256" key="1">
    <source>
        <dbReference type="ARBA" id="ARBA00022679"/>
    </source>
</evidence>
<dbReference type="AlphaFoldDB" id="A0A5R8Y0K6"/>
<evidence type="ECO:0000313" key="4">
    <source>
        <dbReference type="Proteomes" id="UP000308901"/>
    </source>
</evidence>
<evidence type="ECO:0000259" key="2">
    <source>
        <dbReference type="Pfam" id="PF00534"/>
    </source>
</evidence>
<dbReference type="PANTHER" id="PTHR46401">
    <property type="entry name" value="GLYCOSYLTRANSFERASE WBBK-RELATED"/>
    <property type="match status" value="1"/>
</dbReference>
<keyword evidence="4" id="KW-1185">Reference proteome</keyword>
<sequence>MKVFWSLNVLENQLLDQIYAILINNSDITISIFPMNVNYEELSNHPLNQLDNFILLNRKNIKSYKSYIIKFILHLLFNQYDLIDTKMAQSKESYIVYLVSKIFRKNYLVNLYGKERYILDKNKNVTKKFSERVIKVLQNSIFHICNDKTLVEVSKYVGKENYLLYNAINFERFFSIKKENIVVPTIFYNHRLIPDKRPMVFFEAINILKNKNLTFKVIIVGSKRLESTLGEKVNSYINEKQLEKYIEWIDYRVDGNMMNKLYSQSDITVNISELIVPSLSTLEAMASGLSPIISNEIDSEKYVEDGKNGLIVNSNAEELADKLELIIQNKNLREEFGMESQKRVSLHFDINKWGKIYGDLYRYILDNGPLPKSFMEYEI</sequence>
<dbReference type="EMBL" id="VANU01000004">
    <property type="protein sequence ID" value="TLP37781.1"/>
    <property type="molecule type" value="Genomic_DNA"/>
</dbReference>
<dbReference type="OrthoDB" id="9790710at2"/>
<dbReference type="CDD" id="cd03801">
    <property type="entry name" value="GT4_PimA-like"/>
    <property type="match status" value="1"/>
</dbReference>
<dbReference type="PANTHER" id="PTHR46401:SF2">
    <property type="entry name" value="GLYCOSYLTRANSFERASE WBBK-RELATED"/>
    <property type="match status" value="1"/>
</dbReference>
<dbReference type="RefSeq" id="WP_138152961.1">
    <property type="nucleotide sequence ID" value="NZ_VANU01000004.1"/>
</dbReference>
<comment type="caution">
    <text evidence="3">The sequence shown here is derived from an EMBL/GenBank/DDBJ whole genome shotgun (WGS) entry which is preliminary data.</text>
</comment>
<dbReference type="Pfam" id="PF00534">
    <property type="entry name" value="Glycos_transf_1"/>
    <property type="match status" value="1"/>
</dbReference>
<dbReference type="Gene3D" id="3.40.50.2000">
    <property type="entry name" value="Glycogen Phosphorylase B"/>
    <property type="match status" value="2"/>
</dbReference>
<organism evidence="3 4">
    <name type="scientific">Arcobacter arenosus</name>
    <dbReference type="NCBI Taxonomy" id="2576037"/>
    <lineage>
        <taxon>Bacteria</taxon>
        <taxon>Pseudomonadati</taxon>
        <taxon>Campylobacterota</taxon>
        <taxon>Epsilonproteobacteria</taxon>
        <taxon>Campylobacterales</taxon>
        <taxon>Arcobacteraceae</taxon>
        <taxon>Arcobacter</taxon>
    </lineage>
</organism>
<name>A0A5R8Y0K6_9BACT</name>
<evidence type="ECO:0000313" key="3">
    <source>
        <dbReference type="EMBL" id="TLP37781.1"/>
    </source>
</evidence>
<dbReference type="GO" id="GO:0016757">
    <property type="term" value="F:glycosyltransferase activity"/>
    <property type="evidence" value="ECO:0007669"/>
    <property type="project" value="InterPro"/>
</dbReference>